<dbReference type="GO" id="GO:1904680">
    <property type="term" value="F:peptide transmembrane transporter activity"/>
    <property type="evidence" value="ECO:0007669"/>
    <property type="project" value="TreeGrafter"/>
</dbReference>
<organism evidence="6 7">
    <name type="scientific">Tectimicrobiota bacterium</name>
    <dbReference type="NCBI Taxonomy" id="2528274"/>
    <lineage>
        <taxon>Bacteria</taxon>
        <taxon>Pseudomonadati</taxon>
        <taxon>Nitrospinota/Tectimicrobiota group</taxon>
        <taxon>Candidatus Tectimicrobiota</taxon>
    </lineage>
</organism>
<comment type="caution">
    <text evidence="6">The sequence shown here is derived from an EMBL/GenBank/DDBJ whole genome shotgun (WGS) entry which is preliminary data.</text>
</comment>
<dbReference type="GO" id="GO:0043190">
    <property type="term" value="C:ATP-binding cassette (ABC) transporter complex"/>
    <property type="evidence" value="ECO:0007669"/>
    <property type="project" value="InterPro"/>
</dbReference>
<dbReference type="Proteomes" id="UP000752292">
    <property type="component" value="Unassembled WGS sequence"/>
</dbReference>
<evidence type="ECO:0000259" key="5">
    <source>
        <dbReference type="Pfam" id="PF00496"/>
    </source>
</evidence>
<dbReference type="GO" id="GO:0015833">
    <property type="term" value="P:peptide transport"/>
    <property type="evidence" value="ECO:0007669"/>
    <property type="project" value="TreeGrafter"/>
</dbReference>
<reference evidence="6" key="1">
    <citation type="submission" date="2020-07" db="EMBL/GenBank/DDBJ databases">
        <title>Huge and variable diversity of episymbiotic CPR bacteria and DPANN archaea in groundwater ecosystems.</title>
        <authorList>
            <person name="He C.Y."/>
            <person name="Keren R."/>
            <person name="Whittaker M."/>
            <person name="Farag I.F."/>
            <person name="Doudna J."/>
            <person name="Cate J.H.D."/>
            <person name="Banfield J.F."/>
        </authorList>
    </citation>
    <scope>NUCLEOTIDE SEQUENCE</scope>
    <source>
        <strain evidence="6">NC_groundwater_1370_Ag_S-0.2um_69_93</strain>
    </source>
</reference>
<dbReference type="PANTHER" id="PTHR30290">
    <property type="entry name" value="PERIPLASMIC BINDING COMPONENT OF ABC TRANSPORTER"/>
    <property type="match status" value="1"/>
</dbReference>
<dbReference type="InterPro" id="IPR030678">
    <property type="entry name" value="Peptide/Ni-bd"/>
</dbReference>
<accession>A0A933E7U3</accession>
<evidence type="ECO:0000313" key="6">
    <source>
        <dbReference type="EMBL" id="MBI4251797.1"/>
    </source>
</evidence>
<dbReference type="Gene3D" id="3.40.190.10">
    <property type="entry name" value="Periplasmic binding protein-like II"/>
    <property type="match status" value="1"/>
</dbReference>
<evidence type="ECO:0000256" key="2">
    <source>
        <dbReference type="ARBA" id="ARBA00022448"/>
    </source>
</evidence>
<dbReference type="SUPFAM" id="SSF53850">
    <property type="entry name" value="Periplasmic binding protein-like II"/>
    <property type="match status" value="1"/>
</dbReference>
<feature type="domain" description="Solute-binding protein family 5" evidence="5">
    <location>
        <begin position="67"/>
        <end position="428"/>
    </location>
</feature>
<protein>
    <recommendedName>
        <fullName evidence="5">Solute-binding protein family 5 domain-containing protein</fullName>
    </recommendedName>
</protein>
<dbReference type="Gene3D" id="3.10.105.10">
    <property type="entry name" value="Dipeptide-binding Protein, Domain 3"/>
    <property type="match status" value="1"/>
</dbReference>
<proteinExistence type="inferred from homology"/>
<name>A0A933E7U3_UNCTE</name>
<dbReference type="PANTHER" id="PTHR30290:SF9">
    <property type="entry name" value="OLIGOPEPTIDE-BINDING PROTEIN APPA"/>
    <property type="match status" value="1"/>
</dbReference>
<gene>
    <name evidence="6" type="ORF">HY618_04995</name>
</gene>
<dbReference type="Pfam" id="PF00496">
    <property type="entry name" value="SBP_bac_5"/>
    <property type="match status" value="1"/>
</dbReference>
<evidence type="ECO:0000256" key="3">
    <source>
        <dbReference type="ARBA" id="ARBA00022729"/>
    </source>
</evidence>
<comment type="similarity">
    <text evidence="1">Belongs to the bacterial solute-binding protein 5 family.</text>
</comment>
<evidence type="ECO:0000256" key="4">
    <source>
        <dbReference type="SAM" id="SignalP"/>
    </source>
</evidence>
<dbReference type="PIRSF" id="PIRSF002741">
    <property type="entry name" value="MppA"/>
    <property type="match status" value="1"/>
</dbReference>
<evidence type="ECO:0000313" key="7">
    <source>
        <dbReference type="Proteomes" id="UP000752292"/>
    </source>
</evidence>
<keyword evidence="3 4" id="KW-0732">Signal</keyword>
<dbReference type="InterPro" id="IPR039424">
    <property type="entry name" value="SBP_5"/>
</dbReference>
<keyword evidence="2" id="KW-0813">Transport</keyword>
<dbReference type="Gene3D" id="3.90.76.10">
    <property type="entry name" value="Dipeptide-binding Protein, Domain 1"/>
    <property type="match status" value="1"/>
</dbReference>
<feature type="chain" id="PRO_5037250733" description="Solute-binding protein family 5 domain-containing protein" evidence="4">
    <location>
        <begin position="21"/>
        <end position="513"/>
    </location>
</feature>
<dbReference type="AlphaFoldDB" id="A0A933E7U3"/>
<dbReference type="InterPro" id="IPR000914">
    <property type="entry name" value="SBP_5_dom"/>
</dbReference>
<feature type="signal peptide" evidence="4">
    <location>
        <begin position="1"/>
        <end position="20"/>
    </location>
</feature>
<dbReference type="EMBL" id="JACQRX010000216">
    <property type="protein sequence ID" value="MBI4251797.1"/>
    <property type="molecule type" value="Genomic_DNA"/>
</dbReference>
<dbReference type="GO" id="GO:0030288">
    <property type="term" value="C:outer membrane-bounded periplasmic space"/>
    <property type="evidence" value="ECO:0007669"/>
    <property type="project" value="UniProtKB-ARBA"/>
</dbReference>
<evidence type="ECO:0000256" key="1">
    <source>
        <dbReference type="ARBA" id="ARBA00005695"/>
    </source>
</evidence>
<sequence>MRRILAVWVALLWLAAPALAAPKDDTLVIAFKTENPTMDPHTESSQISNAINRWVIQTLMHRTPQGKLVPLLVKKHKWVDNKTLELELKEGIKFSNGEELDASAVKFSLERIQDPKIKSRQKERFRVVGKKNAVQVLGKYKVRVNLAFPDAGFLNRLGNVGGIVPPKYYSSKDPIYLASHAIGSAPYLLKKWVRDDRAEYEANPAFWDPQYPKVKRVISKIIPEDGARVAALIKGEVDVIFEVPASMWEKVNASGKAKVVAKPGIRIFRIGFYNKWGGTFADKRVRMAVAHAIDRKTLQGTVVKGVAVETTQVLHPLTEGYLKPEEFPYPYPHDPEKSKKLLAEAGHPNGIEVDLVAQVGSYLKDKDSVEVLAGMLQKAGIKVKMTQLNNRGYRNRFRKYRKEAGPDFKPFLYFHSFGGGGGDSDLQLAAVAGCIGAWSGWCDKGFDKMLNAASALTDEEEREKAFENLTKKLTNDLAFVPLYRLNATFGLSNRVDWDPRVDERPMAWEIGLK</sequence>